<dbReference type="Pfam" id="PF00096">
    <property type="entry name" value="zf-C2H2"/>
    <property type="match status" value="1"/>
</dbReference>
<dbReference type="CDD" id="cd12148">
    <property type="entry name" value="fungal_TF_MHR"/>
    <property type="match status" value="1"/>
</dbReference>
<evidence type="ECO:0000256" key="4">
    <source>
        <dbReference type="ARBA" id="ARBA00022771"/>
    </source>
</evidence>
<dbReference type="InterPro" id="IPR007219">
    <property type="entry name" value="XnlR_reg_dom"/>
</dbReference>
<dbReference type="OrthoDB" id="1405595at2759"/>
<protein>
    <recommendedName>
        <fullName evidence="9">C2H2-type domain-containing protein</fullName>
    </recommendedName>
</protein>
<dbReference type="EMBL" id="LMYN01000067">
    <property type="protein sequence ID" value="KSA01007.1"/>
    <property type="molecule type" value="Genomic_DNA"/>
</dbReference>
<evidence type="ECO:0000256" key="6">
    <source>
        <dbReference type="ARBA" id="ARBA00023242"/>
    </source>
</evidence>
<feature type="region of interest" description="Disordered" evidence="8">
    <location>
        <begin position="1"/>
        <end position="36"/>
    </location>
</feature>
<accession>A0A0V1PYI7</accession>
<feature type="region of interest" description="Disordered" evidence="8">
    <location>
        <begin position="659"/>
        <end position="687"/>
    </location>
</feature>
<keyword evidence="4 7" id="KW-0863">Zinc-finger</keyword>
<dbReference type="GO" id="GO:0005634">
    <property type="term" value="C:nucleus"/>
    <property type="evidence" value="ECO:0007669"/>
    <property type="project" value="UniProtKB-SubCell"/>
</dbReference>
<dbReference type="GO" id="GO:0000978">
    <property type="term" value="F:RNA polymerase II cis-regulatory region sequence-specific DNA binding"/>
    <property type="evidence" value="ECO:0007669"/>
    <property type="project" value="InterPro"/>
</dbReference>
<feature type="region of interest" description="Disordered" evidence="8">
    <location>
        <begin position="148"/>
        <end position="170"/>
    </location>
</feature>
<organism evidence="10 11">
    <name type="scientific">Debaryomyces fabryi</name>
    <dbReference type="NCBI Taxonomy" id="58627"/>
    <lineage>
        <taxon>Eukaryota</taxon>
        <taxon>Fungi</taxon>
        <taxon>Dikarya</taxon>
        <taxon>Ascomycota</taxon>
        <taxon>Saccharomycotina</taxon>
        <taxon>Pichiomycetes</taxon>
        <taxon>Debaryomycetaceae</taxon>
        <taxon>Debaryomyces</taxon>
    </lineage>
</organism>
<dbReference type="InterPro" id="IPR051059">
    <property type="entry name" value="VerF-like"/>
</dbReference>
<feature type="compositionally biased region" description="Low complexity" evidence="8">
    <location>
        <begin position="107"/>
        <end position="126"/>
    </location>
</feature>
<gene>
    <name evidence="10" type="ORF">AC631_03258</name>
</gene>
<dbReference type="PANTHER" id="PTHR40626">
    <property type="entry name" value="MIP31509P"/>
    <property type="match status" value="1"/>
</dbReference>
<comment type="caution">
    <text evidence="10">The sequence shown here is derived from an EMBL/GenBank/DDBJ whole genome shotgun (WGS) entry which is preliminary data.</text>
</comment>
<evidence type="ECO:0000259" key="9">
    <source>
        <dbReference type="PROSITE" id="PS50157"/>
    </source>
</evidence>
<dbReference type="InterPro" id="IPR013087">
    <property type="entry name" value="Znf_C2H2_type"/>
</dbReference>
<reference evidence="10 11" key="1">
    <citation type="submission" date="2015-11" db="EMBL/GenBank/DDBJ databases">
        <title>The genome of Debaryomyces fabryi.</title>
        <authorList>
            <person name="Tafer H."/>
            <person name="Lopandic K."/>
        </authorList>
    </citation>
    <scope>NUCLEOTIDE SEQUENCE [LARGE SCALE GENOMIC DNA]</scope>
    <source>
        <strain evidence="10 11">CBS 789</strain>
    </source>
</reference>
<dbReference type="Pfam" id="PF04082">
    <property type="entry name" value="Fungal_trans"/>
    <property type="match status" value="1"/>
</dbReference>
<evidence type="ECO:0000256" key="2">
    <source>
        <dbReference type="ARBA" id="ARBA00022723"/>
    </source>
</evidence>
<dbReference type="SMART" id="SM00355">
    <property type="entry name" value="ZnF_C2H2"/>
    <property type="match status" value="2"/>
</dbReference>
<evidence type="ECO:0000313" key="11">
    <source>
        <dbReference type="Proteomes" id="UP000054251"/>
    </source>
</evidence>
<dbReference type="RefSeq" id="XP_015467109.1">
    <property type="nucleotide sequence ID" value="XM_015612087.1"/>
</dbReference>
<dbReference type="InterPro" id="IPR036236">
    <property type="entry name" value="Znf_C2H2_sf"/>
</dbReference>
<sequence>MSKYSESPDAHSSNGVNKNSPTDKPRKKKRTLGSFPCPDCDKVFTRSDHLARHHLNHEPKELFECEAIIEDYGGNKRKCGKTFVRKDLKERHAKRHQEISTKSYPKSVRSSFSIPSKSSTSPQASSGESPILLPNYQAQSPLQISNLIHGVNNPENGHHRTGSQLPPANHSLNNGMGHQVPANVIKDARLPHQDPRNFNGRVPFIHHHSNTVPSQGQDMYTDQYKVPNFGSNGPQSQNDILSWLFTESPENMIVTPGSENMQREGMKGINQIVGPSPNNIHSQVHLNSGPVFDNNGKGSIHSPYGGSQFSPIGDQIQQQHIQHQQVINQHSQHQIPPTHIPQSHASHQDNQYKEEVLAPFYHNEYENSQVNLQSMNSYGMQDVNIFSNDDNPLDEVFLRNYQAQPANGSDPLLSSLSYKFNMSSTGSSNSPTTTNESTSPIVSGDLQRSPISGDQHRRSTVASLQKLFMPDKNNIEKNKHIFIDSLIVDKIIKSLPSISRETINEIFEQSEVGNVDYSIENRFSYYLSTYWSIFHPQFTILHRPSFDTKTAEPLLLLSMIIVGCNYCTSTDNSTDKQQARKKSPEFKFCLSMATPLRFMIFQHEDFKSPVKLWILQSLNILEWCEKNFLLRRLHERGHIHHGTTVQLLRRSPLLGGNPATAIKKTNLTSGSNTSADESDTPNEIATENNDTTDYDLFVKWVESESMKRITFMTFYLDVIDYIKFRHNPQIMFYQLQLLNLPCDDDHLWESTEVNGSFRKIVKRQKKLQKSSQDKHNGDLMRKRKDINQNSSLKIRNGESFLNVLKKLLKPYKTPSSQETKAEFKLSLFTRKILYSGLLSIMYQMQQTDLQNSSSLLSNMNGSNKSQGFVLWKEVLSKAFDNWHLEINGNCCSEVFKTPAGVADCIIKSQCQFPMYHLAQIIGMADINHYDIAIFGGSPANMSVSATMKDHCIVQNKLNSIWLKSPQTKRSTNDLVNLKSIIHCYLLLWELMLKPLNLNDKTSNVEFIHWNVDDDYFDGMYAVGIATLVLWSYAFTTSGLESQRFIELDDLKKVSSEKYEDLVELSAEGCYEYLQRIRQEFLTNLRKDNLHNEYSIHPFKLDNRLHSPHEIFSKYCDLLPFISNKQNISGLCFLVGTKLLSSQWDIIRENGKLILNCGFRSIGKKNILCLDLFDELTD</sequence>
<dbReference type="GeneID" id="26840267"/>
<keyword evidence="2" id="KW-0479">Metal-binding</keyword>
<feature type="compositionally biased region" description="Polar residues" evidence="8">
    <location>
        <begin position="663"/>
        <end position="687"/>
    </location>
</feature>
<dbReference type="Proteomes" id="UP000054251">
    <property type="component" value="Unassembled WGS sequence"/>
</dbReference>
<feature type="domain" description="C2H2-type" evidence="9">
    <location>
        <begin position="35"/>
        <end position="62"/>
    </location>
</feature>
<name>A0A0V1PYI7_9ASCO</name>
<evidence type="ECO:0000256" key="1">
    <source>
        <dbReference type="ARBA" id="ARBA00004123"/>
    </source>
</evidence>
<feature type="compositionally biased region" description="Low complexity" evidence="8">
    <location>
        <begin position="423"/>
        <end position="440"/>
    </location>
</feature>
<keyword evidence="6" id="KW-0539">Nucleus</keyword>
<dbReference type="PROSITE" id="PS50157">
    <property type="entry name" value="ZINC_FINGER_C2H2_2"/>
    <property type="match status" value="1"/>
</dbReference>
<feature type="region of interest" description="Disordered" evidence="8">
    <location>
        <begin position="423"/>
        <end position="456"/>
    </location>
</feature>
<evidence type="ECO:0000313" key="10">
    <source>
        <dbReference type="EMBL" id="KSA01007.1"/>
    </source>
</evidence>
<keyword evidence="5" id="KW-0862">Zinc</keyword>
<dbReference type="AlphaFoldDB" id="A0A0V1PYI7"/>
<evidence type="ECO:0000256" key="7">
    <source>
        <dbReference type="PROSITE-ProRule" id="PRU00042"/>
    </source>
</evidence>
<dbReference type="PROSITE" id="PS00028">
    <property type="entry name" value="ZINC_FINGER_C2H2_1"/>
    <property type="match status" value="1"/>
</dbReference>
<evidence type="ECO:0000256" key="5">
    <source>
        <dbReference type="ARBA" id="ARBA00022833"/>
    </source>
</evidence>
<proteinExistence type="predicted"/>
<feature type="region of interest" description="Disordered" evidence="8">
    <location>
        <begin position="89"/>
        <end position="133"/>
    </location>
</feature>
<dbReference type="Gene3D" id="3.30.160.60">
    <property type="entry name" value="Classic Zinc Finger"/>
    <property type="match status" value="1"/>
</dbReference>
<evidence type="ECO:0000256" key="8">
    <source>
        <dbReference type="SAM" id="MobiDB-lite"/>
    </source>
</evidence>
<dbReference type="GO" id="GO:0006351">
    <property type="term" value="P:DNA-templated transcription"/>
    <property type="evidence" value="ECO:0007669"/>
    <property type="project" value="InterPro"/>
</dbReference>
<keyword evidence="3" id="KW-0677">Repeat</keyword>
<comment type="subcellular location">
    <subcellularLocation>
        <location evidence="1">Nucleus</location>
    </subcellularLocation>
</comment>
<dbReference type="PANTHER" id="PTHR40626:SF11">
    <property type="entry name" value="ZINC FINGER PROTEIN YPR022C"/>
    <property type="match status" value="1"/>
</dbReference>
<keyword evidence="11" id="KW-1185">Reference proteome</keyword>
<dbReference type="GO" id="GO:0008270">
    <property type="term" value="F:zinc ion binding"/>
    <property type="evidence" value="ECO:0007669"/>
    <property type="project" value="UniProtKB-KW"/>
</dbReference>
<dbReference type="GO" id="GO:0000981">
    <property type="term" value="F:DNA-binding transcription factor activity, RNA polymerase II-specific"/>
    <property type="evidence" value="ECO:0007669"/>
    <property type="project" value="InterPro"/>
</dbReference>
<evidence type="ECO:0000256" key="3">
    <source>
        <dbReference type="ARBA" id="ARBA00022737"/>
    </source>
</evidence>
<dbReference type="GO" id="GO:0000785">
    <property type="term" value="C:chromatin"/>
    <property type="evidence" value="ECO:0007669"/>
    <property type="project" value="TreeGrafter"/>
</dbReference>
<feature type="compositionally biased region" description="Polar residues" evidence="8">
    <location>
        <begin position="10"/>
        <end position="22"/>
    </location>
</feature>
<dbReference type="SUPFAM" id="SSF57667">
    <property type="entry name" value="beta-beta-alpha zinc fingers"/>
    <property type="match status" value="1"/>
</dbReference>